<dbReference type="InterPro" id="IPR041698">
    <property type="entry name" value="Methyltransf_25"/>
</dbReference>
<keyword evidence="2" id="KW-0808">Transferase</keyword>
<dbReference type="InterPro" id="IPR050508">
    <property type="entry name" value="Methyltransf_Superfamily"/>
</dbReference>
<reference evidence="2 3" key="1">
    <citation type="submission" date="2018-07" db="EMBL/GenBank/DDBJ databases">
        <title>Genomic Encyclopedia of Type Strains, Phase IV (KMG-IV): sequencing the most valuable type-strain genomes for metagenomic binning, comparative biology and taxonomic classification.</title>
        <authorList>
            <person name="Goeker M."/>
        </authorList>
    </citation>
    <scope>NUCLEOTIDE SEQUENCE [LARGE SCALE GENOMIC DNA]</scope>
    <source>
        <strain evidence="2 3">DSM 21352</strain>
    </source>
</reference>
<dbReference type="Pfam" id="PF13649">
    <property type="entry name" value="Methyltransf_25"/>
    <property type="match status" value="1"/>
</dbReference>
<dbReference type="InterPro" id="IPR029063">
    <property type="entry name" value="SAM-dependent_MTases_sf"/>
</dbReference>
<dbReference type="Proteomes" id="UP000255265">
    <property type="component" value="Unassembled WGS sequence"/>
</dbReference>
<name>A0A370F7C5_9BURK</name>
<proteinExistence type="predicted"/>
<sequence length="211" mass="23561">MQDYYAARAAEYDRIYAKPERQADLRAMEAWLPTVLAGRHVLEVACGTGYWTQFYAAATAGVVALDGAAETLRIAERRLPDAPVRWLQGDAYALPVAAHAFDAAFAGFWWSHIPLDRIDAFLQGLHRVLKPGAQVVFIDNLFVPGSSTPIAEQDGDGNSWQLRRLADGSVHRVLKNFPSRDALLSAVAPYARISEYRVWQHFWALSYSLRA</sequence>
<evidence type="ECO:0000313" key="2">
    <source>
        <dbReference type="EMBL" id="RDI20137.1"/>
    </source>
</evidence>
<keyword evidence="3" id="KW-1185">Reference proteome</keyword>
<feature type="domain" description="Methyltransferase" evidence="1">
    <location>
        <begin position="41"/>
        <end position="132"/>
    </location>
</feature>
<organism evidence="2 3">
    <name type="scientific">Pseudacidovorax intermedius</name>
    <dbReference type="NCBI Taxonomy" id="433924"/>
    <lineage>
        <taxon>Bacteria</taxon>
        <taxon>Pseudomonadati</taxon>
        <taxon>Pseudomonadota</taxon>
        <taxon>Betaproteobacteria</taxon>
        <taxon>Burkholderiales</taxon>
        <taxon>Comamonadaceae</taxon>
        <taxon>Pseudacidovorax</taxon>
    </lineage>
</organism>
<protein>
    <submittedName>
        <fullName evidence="2">Demethylmenaquinone methyltransferase/2-methoxy-6-polyprenyl-1,4-benzoquinol methylase</fullName>
    </submittedName>
</protein>
<keyword evidence="2" id="KW-0489">Methyltransferase</keyword>
<dbReference type="RefSeq" id="WP_114804359.1">
    <property type="nucleotide sequence ID" value="NZ_QQAV01000011.1"/>
</dbReference>
<dbReference type="PANTHER" id="PTHR42912:SF93">
    <property type="entry name" value="N6-ADENOSINE-METHYLTRANSFERASE TMT1A"/>
    <property type="match status" value="1"/>
</dbReference>
<dbReference type="AlphaFoldDB" id="A0A370F7C5"/>
<accession>A0A370F7C5</accession>
<dbReference type="GO" id="GO:0032259">
    <property type="term" value="P:methylation"/>
    <property type="evidence" value="ECO:0007669"/>
    <property type="project" value="UniProtKB-KW"/>
</dbReference>
<dbReference type="PANTHER" id="PTHR42912">
    <property type="entry name" value="METHYLTRANSFERASE"/>
    <property type="match status" value="1"/>
</dbReference>
<evidence type="ECO:0000259" key="1">
    <source>
        <dbReference type="Pfam" id="PF13649"/>
    </source>
</evidence>
<comment type="caution">
    <text evidence="2">The sequence shown here is derived from an EMBL/GenBank/DDBJ whole genome shotgun (WGS) entry which is preliminary data.</text>
</comment>
<dbReference type="OrthoDB" id="6006151at2"/>
<gene>
    <name evidence="2" type="ORF">DFR41_111113</name>
</gene>
<dbReference type="STRING" id="433924.NS331_16085"/>
<dbReference type="Gene3D" id="3.40.50.150">
    <property type="entry name" value="Vaccinia Virus protein VP39"/>
    <property type="match status" value="1"/>
</dbReference>
<dbReference type="GO" id="GO:0008168">
    <property type="term" value="F:methyltransferase activity"/>
    <property type="evidence" value="ECO:0007669"/>
    <property type="project" value="UniProtKB-KW"/>
</dbReference>
<dbReference type="EMBL" id="QQAV01000011">
    <property type="protein sequence ID" value="RDI20137.1"/>
    <property type="molecule type" value="Genomic_DNA"/>
</dbReference>
<evidence type="ECO:0000313" key="3">
    <source>
        <dbReference type="Proteomes" id="UP000255265"/>
    </source>
</evidence>
<dbReference type="CDD" id="cd02440">
    <property type="entry name" value="AdoMet_MTases"/>
    <property type="match status" value="1"/>
</dbReference>
<dbReference type="SUPFAM" id="SSF53335">
    <property type="entry name" value="S-adenosyl-L-methionine-dependent methyltransferases"/>
    <property type="match status" value="1"/>
</dbReference>